<dbReference type="PROSITE" id="PS00447">
    <property type="entry name" value="DNA_POLYMERASE_A"/>
    <property type="match status" value="1"/>
</dbReference>
<dbReference type="InterPro" id="IPR029060">
    <property type="entry name" value="PIN-like_dom_sf"/>
</dbReference>
<dbReference type="GO" id="GO:0008409">
    <property type="term" value="F:5'-3' exonuclease activity"/>
    <property type="evidence" value="ECO:0007669"/>
    <property type="project" value="InterPro"/>
</dbReference>
<dbReference type="InterPro" id="IPR001098">
    <property type="entry name" value="DNA-dir_DNA_pol_A_palm_dom"/>
</dbReference>
<dbReference type="FunFam" id="1.10.150.20:FF:000003">
    <property type="entry name" value="DNA polymerase I"/>
    <property type="match status" value="1"/>
</dbReference>
<dbReference type="AlphaFoldDB" id="A0A644VTQ1"/>
<dbReference type="SMART" id="SM00474">
    <property type="entry name" value="35EXOc"/>
    <property type="match status" value="1"/>
</dbReference>
<accession>A0A644VTQ1</accession>
<dbReference type="SMART" id="SM00475">
    <property type="entry name" value="53EXOc"/>
    <property type="match status" value="1"/>
</dbReference>
<evidence type="ECO:0000256" key="9">
    <source>
        <dbReference type="ARBA" id="ARBA00022839"/>
    </source>
</evidence>
<dbReference type="InterPro" id="IPR043502">
    <property type="entry name" value="DNA/RNA_pol_sf"/>
</dbReference>
<dbReference type="Gene3D" id="3.40.50.1010">
    <property type="entry name" value="5'-nuclease"/>
    <property type="match status" value="1"/>
</dbReference>
<dbReference type="InterPro" id="IPR002298">
    <property type="entry name" value="DNA_polymerase_A"/>
</dbReference>
<dbReference type="PANTHER" id="PTHR10133">
    <property type="entry name" value="DNA POLYMERASE I"/>
    <property type="match status" value="1"/>
</dbReference>
<evidence type="ECO:0000256" key="12">
    <source>
        <dbReference type="ARBA" id="ARBA00023204"/>
    </source>
</evidence>
<keyword evidence="8" id="KW-0378">Hydrolase</keyword>
<organism evidence="17">
    <name type="scientific">bioreactor metagenome</name>
    <dbReference type="NCBI Taxonomy" id="1076179"/>
    <lineage>
        <taxon>unclassified sequences</taxon>
        <taxon>metagenomes</taxon>
        <taxon>ecological metagenomes</taxon>
    </lineage>
</organism>
<comment type="caution">
    <text evidence="17">The sequence shown here is derived from an EMBL/GenBank/DDBJ whole genome shotgun (WGS) entry which is preliminary data.</text>
</comment>
<protein>
    <recommendedName>
        <fullName evidence="2">DNA-directed DNA polymerase</fullName>
        <ecNumber evidence="2">2.7.7.7</ecNumber>
    </recommendedName>
</protein>
<dbReference type="InterPro" id="IPR020046">
    <property type="entry name" value="5-3_exonucl_a-hlix_arch_N"/>
</dbReference>
<dbReference type="InterPro" id="IPR002562">
    <property type="entry name" value="3'-5'_exonuclease_dom"/>
</dbReference>
<feature type="domain" description="DNA-directed DNA polymerase family A palm" evidence="16">
    <location>
        <begin position="706"/>
        <end position="913"/>
    </location>
</feature>
<keyword evidence="4 17" id="KW-0548">Nucleotidyltransferase</keyword>
<dbReference type="Pfam" id="PF00476">
    <property type="entry name" value="DNA_pol_A"/>
    <property type="match status" value="1"/>
</dbReference>
<dbReference type="InterPro" id="IPR020045">
    <property type="entry name" value="DNA_polI_H3TH"/>
</dbReference>
<keyword evidence="3 17" id="KW-0808">Transferase</keyword>
<keyword evidence="5" id="KW-0235">DNA replication</keyword>
<dbReference type="InterPro" id="IPR036397">
    <property type="entry name" value="RNaseH_sf"/>
</dbReference>
<keyword evidence="6" id="KW-0540">Nuclease</keyword>
<dbReference type="Gene3D" id="1.20.1060.10">
    <property type="entry name" value="Taq DNA Polymerase, Chain T, domain 4"/>
    <property type="match status" value="1"/>
</dbReference>
<dbReference type="Gene3D" id="3.30.420.10">
    <property type="entry name" value="Ribonuclease H-like superfamily/Ribonuclease H"/>
    <property type="match status" value="1"/>
</dbReference>
<dbReference type="InterPro" id="IPR012337">
    <property type="entry name" value="RNaseH-like_sf"/>
</dbReference>
<evidence type="ECO:0000256" key="3">
    <source>
        <dbReference type="ARBA" id="ARBA00022679"/>
    </source>
</evidence>
<evidence type="ECO:0000256" key="6">
    <source>
        <dbReference type="ARBA" id="ARBA00022722"/>
    </source>
</evidence>
<evidence type="ECO:0000256" key="13">
    <source>
        <dbReference type="ARBA" id="ARBA00049244"/>
    </source>
</evidence>
<name>A0A644VTQ1_9ZZZZ</name>
<keyword evidence="11" id="KW-0238">DNA-binding</keyword>
<gene>
    <name evidence="17" type="primary">polA_12</name>
    <name evidence="17" type="ORF">SDC9_40754</name>
</gene>
<dbReference type="Pfam" id="PF01612">
    <property type="entry name" value="DNA_pol_A_exo1"/>
    <property type="match status" value="1"/>
</dbReference>
<dbReference type="PANTHER" id="PTHR10133:SF27">
    <property type="entry name" value="DNA POLYMERASE NU"/>
    <property type="match status" value="1"/>
</dbReference>
<dbReference type="SUPFAM" id="SSF53098">
    <property type="entry name" value="Ribonuclease H-like"/>
    <property type="match status" value="1"/>
</dbReference>
<dbReference type="EMBL" id="VSSQ01000434">
    <property type="protein sequence ID" value="MPL94600.1"/>
    <property type="molecule type" value="Genomic_DNA"/>
</dbReference>
<dbReference type="GO" id="GO:0006261">
    <property type="term" value="P:DNA-templated DNA replication"/>
    <property type="evidence" value="ECO:0007669"/>
    <property type="project" value="InterPro"/>
</dbReference>
<evidence type="ECO:0000256" key="8">
    <source>
        <dbReference type="ARBA" id="ARBA00022801"/>
    </source>
</evidence>
<dbReference type="SUPFAM" id="SSF47807">
    <property type="entry name" value="5' to 3' exonuclease, C-terminal subdomain"/>
    <property type="match status" value="1"/>
</dbReference>
<dbReference type="InterPro" id="IPR036279">
    <property type="entry name" value="5-3_exonuclease_C_sf"/>
</dbReference>
<sequence>MKEMKEKNLYLIDAMALIYRSYYALNKNPRINSKGLNTSAILGFANTLLDLIKKHKPTHIGVAFDLYGPTVRHEQFEDYKANRQESPEDIIAAVPYVKELVKAMNIPMLCKEGYEADDVIGTLSKKAAREGFKVFMVTPDKDYAQLVEENILMLKLPRMGNGEEILGVKEVIEKFEVREPKQVIDILGLWGDSSDNIPGVPSIGEKKAKLLMKQFDSIEDILANTDKIESASIRKAIEENKDKAILSKQLATIILDVPIDFDEDSLLFTQPNFEHCKKLFSELEFKTFEKRFFNEYAQMEGYADYIEQNYNIEKTDQKNISSGNENQLDLFGNNISSNNLFKEYFFATLETTEHNYKLIEKAEDLKEELRLIKEKGFCCFDCETTGLEIDSELIGVAFSHKKNSGFFILIPNNQEEKQKIIGLLKEILEDTEVEKIAHNIKFDKNVLLNYGIEVKGKCFDTILAHYLIDSEARHKLDNLANSYLNYEMIPFEKVFGKVKDGKININLLDKTALKEYAVEDADIALQLKSIFEEKLKEANLLELFENIEMPLVDVLLSMEREGVRINTEELALFSERLNKEKLELESKIYALANEEFNISSPKQLGDILFKKLQIIEKAKTTSATKQFSTSEDVLLKLVNKHPIIPLILDYRSITKLKNTYVDAFPLLVNKKTNHIHTNYNQFTTATGRLSSTNPNLQNIPIRTELGREMRKAFVPRNDDYILLSADYSQIELRIIASLSKDENSCQAFKDGIDIHTATASKIFHIPLNEVTKDQRRYAKSVNFGIVYGISAFGLSEQLSIPRKEAQELIDQYFAQYPKIKTFIEESIKIAQEKGYAQTLMNRRRYLYDINSRNANLRNFAGRNAVNMPIQGSSADMIKKAMIDIYAEFNKLELKSKLILQVHDELVFDVYIPEVETVKEIVEKRMKEALPLENVPIEVESNTGKNWLEAH</sequence>
<comment type="similarity">
    <text evidence="1">Belongs to the DNA polymerase type-A family.</text>
</comment>
<dbReference type="Pfam" id="PF01367">
    <property type="entry name" value="5_3_exonuc"/>
    <property type="match status" value="1"/>
</dbReference>
<evidence type="ECO:0000259" key="16">
    <source>
        <dbReference type="SMART" id="SM00482"/>
    </source>
</evidence>
<keyword evidence="9" id="KW-0269">Exonuclease</keyword>
<feature type="domain" description="5'-3' exonuclease" evidence="15">
    <location>
        <begin position="4"/>
        <end position="269"/>
    </location>
</feature>
<feature type="domain" description="3'-5' exonuclease" evidence="14">
    <location>
        <begin position="356"/>
        <end position="536"/>
    </location>
</feature>
<dbReference type="SUPFAM" id="SSF88723">
    <property type="entry name" value="PIN domain-like"/>
    <property type="match status" value="1"/>
</dbReference>
<evidence type="ECO:0000256" key="7">
    <source>
        <dbReference type="ARBA" id="ARBA00022763"/>
    </source>
</evidence>
<keyword evidence="7" id="KW-0227">DNA damage</keyword>
<dbReference type="Gene3D" id="1.10.150.20">
    <property type="entry name" value="5' to 3' exonuclease, C-terminal subdomain"/>
    <property type="match status" value="2"/>
</dbReference>
<dbReference type="SUPFAM" id="SSF56672">
    <property type="entry name" value="DNA/RNA polymerases"/>
    <property type="match status" value="1"/>
</dbReference>
<evidence type="ECO:0000256" key="1">
    <source>
        <dbReference type="ARBA" id="ARBA00007705"/>
    </source>
</evidence>
<evidence type="ECO:0000256" key="4">
    <source>
        <dbReference type="ARBA" id="ARBA00022695"/>
    </source>
</evidence>
<dbReference type="SMART" id="SM00482">
    <property type="entry name" value="POLAc"/>
    <property type="match status" value="1"/>
</dbReference>
<dbReference type="InterPro" id="IPR008918">
    <property type="entry name" value="HhH2"/>
</dbReference>
<dbReference type="GO" id="GO:0003887">
    <property type="term" value="F:DNA-directed DNA polymerase activity"/>
    <property type="evidence" value="ECO:0007669"/>
    <property type="project" value="UniProtKB-KW"/>
</dbReference>
<evidence type="ECO:0000313" key="17">
    <source>
        <dbReference type="EMBL" id="MPL94600.1"/>
    </source>
</evidence>
<evidence type="ECO:0000256" key="2">
    <source>
        <dbReference type="ARBA" id="ARBA00012417"/>
    </source>
</evidence>
<dbReference type="CDD" id="cd08637">
    <property type="entry name" value="DNA_pol_A_pol_I_C"/>
    <property type="match status" value="1"/>
</dbReference>
<dbReference type="InterPro" id="IPR018320">
    <property type="entry name" value="DNA_polymerase_1"/>
</dbReference>
<dbReference type="CDD" id="cd06139">
    <property type="entry name" value="DNA_polA_I_Ecoli_like_exo"/>
    <property type="match status" value="1"/>
</dbReference>
<dbReference type="PRINTS" id="PR00868">
    <property type="entry name" value="DNAPOLI"/>
</dbReference>
<dbReference type="NCBIfam" id="NF004397">
    <property type="entry name" value="PRK05755.1"/>
    <property type="match status" value="1"/>
</dbReference>
<dbReference type="FunFam" id="1.20.1060.10:FF:000001">
    <property type="entry name" value="DNA polymerase I"/>
    <property type="match status" value="1"/>
</dbReference>
<evidence type="ECO:0000256" key="11">
    <source>
        <dbReference type="ARBA" id="ARBA00023125"/>
    </source>
</evidence>
<dbReference type="CDD" id="cd09859">
    <property type="entry name" value="PIN_53EXO"/>
    <property type="match status" value="1"/>
</dbReference>
<dbReference type="FunFam" id="1.10.150.20:FF:000002">
    <property type="entry name" value="DNA polymerase I"/>
    <property type="match status" value="1"/>
</dbReference>
<dbReference type="Gene3D" id="3.30.70.370">
    <property type="match status" value="1"/>
</dbReference>
<dbReference type="NCBIfam" id="TIGR00593">
    <property type="entry name" value="pola"/>
    <property type="match status" value="1"/>
</dbReference>
<proteinExistence type="inferred from homology"/>
<keyword evidence="10" id="KW-0239">DNA-directed DNA polymerase</keyword>
<evidence type="ECO:0000259" key="15">
    <source>
        <dbReference type="SMART" id="SM00475"/>
    </source>
</evidence>
<dbReference type="GO" id="GO:0003677">
    <property type="term" value="F:DNA binding"/>
    <property type="evidence" value="ECO:0007669"/>
    <property type="project" value="UniProtKB-KW"/>
</dbReference>
<dbReference type="InterPro" id="IPR002421">
    <property type="entry name" value="5-3_exonuclease"/>
</dbReference>
<dbReference type="EC" id="2.7.7.7" evidence="2"/>
<evidence type="ECO:0000256" key="5">
    <source>
        <dbReference type="ARBA" id="ARBA00022705"/>
    </source>
</evidence>
<comment type="catalytic activity">
    <reaction evidence="13">
        <text>DNA(n) + a 2'-deoxyribonucleoside 5'-triphosphate = DNA(n+1) + diphosphate</text>
        <dbReference type="Rhea" id="RHEA:22508"/>
        <dbReference type="Rhea" id="RHEA-COMP:17339"/>
        <dbReference type="Rhea" id="RHEA-COMP:17340"/>
        <dbReference type="ChEBI" id="CHEBI:33019"/>
        <dbReference type="ChEBI" id="CHEBI:61560"/>
        <dbReference type="ChEBI" id="CHEBI:173112"/>
        <dbReference type="EC" id="2.7.7.7"/>
    </reaction>
</comment>
<dbReference type="GO" id="GO:0008408">
    <property type="term" value="F:3'-5' exonuclease activity"/>
    <property type="evidence" value="ECO:0007669"/>
    <property type="project" value="InterPro"/>
</dbReference>
<reference evidence="17" key="1">
    <citation type="submission" date="2019-08" db="EMBL/GenBank/DDBJ databases">
        <authorList>
            <person name="Kucharzyk K."/>
            <person name="Murdoch R.W."/>
            <person name="Higgins S."/>
            <person name="Loffler F."/>
        </authorList>
    </citation>
    <scope>NUCLEOTIDE SEQUENCE</scope>
</reference>
<dbReference type="CDD" id="cd09898">
    <property type="entry name" value="H3TH_53EXO"/>
    <property type="match status" value="1"/>
</dbReference>
<dbReference type="Pfam" id="PF02739">
    <property type="entry name" value="5_3_exonuc_N"/>
    <property type="match status" value="1"/>
</dbReference>
<dbReference type="SMART" id="SM00279">
    <property type="entry name" value="HhH2"/>
    <property type="match status" value="1"/>
</dbReference>
<evidence type="ECO:0000259" key="14">
    <source>
        <dbReference type="SMART" id="SM00474"/>
    </source>
</evidence>
<evidence type="ECO:0000256" key="10">
    <source>
        <dbReference type="ARBA" id="ARBA00022932"/>
    </source>
</evidence>
<dbReference type="InterPro" id="IPR019760">
    <property type="entry name" value="DNA-dir_DNA_pol_A_CS"/>
</dbReference>
<keyword evidence="12" id="KW-0234">DNA repair</keyword>
<dbReference type="GO" id="GO:0006302">
    <property type="term" value="P:double-strand break repair"/>
    <property type="evidence" value="ECO:0007669"/>
    <property type="project" value="TreeGrafter"/>
</dbReference>